<protein>
    <submittedName>
        <fullName evidence="1">Uncharacterized protein</fullName>
    </submittedName>
</protein>
<dbReference type="EMBL" id="GG745373">
    <property type="protein sequence ID" value="KNE71641.1"/>
    <property type="molecule type" value="Genomic_DNA"/>
</dbReference>
<reference evidence="1 2" key="1">
    <citation type="submission" date="2009-11" db="EMBL/GenBank/DDBJ databases">
        <title>Annotation of Allomyces macrogynus ATCC 38327.</title>
        <authorList>
            <consortium name="The Broad Institute Genome Sequencing Platform"/>
            <person name="Russ C."/>
            <person name="Cuomo C."/>
            <person name="Burger G."/>
            <person name="Gray M.W."/>
            <person name="Holland P.W.H."/>
            <person name="King N."/>
            <person name="Lang F.B.F."/>
            <person name="Roger A.J."/>
            <person name="Ruiz-Trillo I."/>
            <person name="Young S.K."/>
            <person name="Zeng Q."/>
            <person name="Gargeya S."/>
            <person name="Fitzgerald M."/>
            <person name="Haas B."/>
            <person name="Abouelleil A."/>
            <person name="Alvarado L."/>
            <person name="Arachchi H.M."/>
            <person name="Berlin A."/>
            <person name="Chapman S.B."/>
            <person name="Gearin G."/>
            <person name="Goldberg J."/>
            <person name="Griggs A."/>
            <person name="Gujja S."/>
            <person name="Hansen M."/>
            <person name="Heiman D."/>
            <person name="Howarth C."/>
            <person name="Larimer J."/>
            <person name="Lui A."/>
            <person name="MacDonald P.J.P."/>
            <person name="McCowen C."/>
            <person name="Montmayeur A."/>
            <person name="Murphy C."/>
            <person name="Neiman D."/>
            <person name="Pearson M."/>
            <person name="Priest M."/>
            <person name="Roberts A."/>
            <person name="Saif S."/>
            <person name="Shea T."/>
            <person name="Sisk P."/>
            <person name="Stolte C."/>
            <person name="Sykes S."/>
            <person name="Wortman J."/>
            <person name="Nusbaum C."/>
            <person name="Birren B."/>
        </authorList>
    </citation>
    <scope>NUCLEOTIDE SEQUENCE [LARGE SCALE GENOMIC DNA]</scope>
    <source>
        <strain evidence="1 2">ATCC 38327</strain>
    </source>
</reference>
<keyword evidence="2" id="KW-1185">Reference proteome</keyword>
<dbReference type="Proteomes" id="UP000054350">
    <property type="component" value="Unassembled WGS sequence"/>
</dbReference>
<reference evidence="2" key="2">
    <citation type="submission" date="2009-11" db="EMBL/GenBank/DDBJ databases">
        <title>The Genome Sequence of Allomyces macrogynus strain ATCC 38327.</title>
        <authorList>
            <consortium name="The Broad Institute Genome Sequencing Platform"/>
            <person name="Russ C."/>
            <person name="Cuomo C."/>
            <person name="Shea T."/>
            <person name="Young S.K."/>
            <person name="Zeng Q."/>
            <person name="Koehrsen M."/>
            <person name="Haas B."/>
            <person name="Borodovsky M."/>
            <person name="Guigo R."/>
            <person name="Alvarado L."/>
            <person name="Berlin A."/>
            <person name="Borenstein D."/>
            <person name="Chen Z."/>
            <person name="Engels R."/>
            <person name="Freedman E."/>
            <person name="Gellesch M."/>
            <person name="Goldberg J."/>
            <person name="Griggs A."/>
            <person name="Gujja S."/>
            <person name="Heiman D."/>
            <person name="Hepburn T."/>
            <person name="Howarth C."/>
            <person name="Jen D."/>
            <person name="Larson L."/>
            <person name="Lewis B."/>
            <person name="Mehta T."/>
            <person name="Park D."/>
            <person name="Pearson M."/>
            <person name="Roberts A."/>
            <person name="Saif S."/>
            <person name="Shenoy N."/>
            <person name="Sisk P."/>
            <person name="Stolte C."/>
            <person name="Sykes S."/>
            <person name="Walk T."/>
            <person name="White J."/>
            <person name="Yandava C."/>
            <person name="Burger G."/>
            <person name="Gray M.W."/>
            <person name="Holland P.W.H."/>
            <person name="King N."/>
            <person name="Lang F.B.F."/>
            <person name="Roger A.J."/>
            <person name="Ruiz-Trillo I."/>
            <person name="Lander E."/>
            <person name="Nusbaum C."/>
        </authorList>
    </citation>
    <scope>NUCLEOTIDE SEQUENCE [LARGE SCALE GENOMIC DNA]</scope>
    <source>
        <strain evidence="2">ATCC 38327</strain>
    </source>
</reference>
<name>A0A0L0TA88_ALLM3</name>
<dbReference type="VEuPathDB" id="FungiDB:AMAG_16199"/>
<dbReference type="AlphaFoldDB" id="A0A0L0TA88"/>
<proteinExistence type="predicted"/>
<organism evidence="1 2">
    <name type="scientific">Allomyces macrogynus (strain ATCC 38327)</name>
    <name type="common">Allomyces javanicus var. macrogynus</name>
    <dbReference type="NCBI Taxonomy" id="578462"/>
    <lineage>
        <taxon>Eukaryota</taxon>
        <taxon>Fungi</taxon>
        <taxon>Fungi incertae sedis</taxon>
        <taxon>Blastocladiomycota</taxon>
        <taxon>Blastocladiomycetes</taxon>
        <taxon>Blastocladiales</taxon>
        <taxon>Blastocladiaceae</taxon>
        <taxon>Allomyces</taxon>
    </lineage>
</organism>
<sequence length="186" mass="19415">MFTSTETKSYKIMDPNYDVAMILMESSTMSRYCAERAQMSGTSCWKTCQIHSDAAKLAADLILTLGTSSLAGPAAAGSGESSDNGTKATGSVNDAALANVRDLDLSGIVQFVLDTASRTANTCGKNSHDHCQSCAFAAGRAQAVLKSLVADQAAKKGTSAVAAEGMVPQSARKLPHETEKMQEQAV</sequence>
<evidence type="ECO:0000313" key="2">
    <source>
        <dbReference type="Proteomes" id="UP000054350"/>
    </source>
</evidence>
<accession>A0A0L0TA88</accession>
<evidence type="ECO:0000313" key="1">
    <source>
        <dbReference type="EMBL" id="KNE71641.1"/>
    </source>
</evidence>
<gene>
    <name evidence="1" type="ORF">AMAG_16199</name>
</gene>